<dbReference type="InterPro" id="IPR029058">
    <property type="entry name" value="AB_hydrolase_fold"/>
</dbReference>
<dbReference type="PANTHER" id="PTHR43248">
    <property type="entry name" value="2-SUCCINYL-6-HYDROXY-2,4-CYCLOHEXADIENE-1-CARBOXYLATE SYNTHASE"/>
    <property type="match status" value="1"/>
</dbReference>
<reference evidence="6 7" key="2">
    <citation type="submission" date="2017-06" db="EMBL/GenBank/DDBJ databases">
        <authorList>
            <person name="Kim H.J."/>
            <person name="Triplett B.A."/>
        </authorList>
    </citation>
    <scope>NUCLEOTIDE SEQUENCE [LARGE SCALE GENOMIC DNA]</scope>
    <source>
        <strain evidence="6 7">BZC3</strain>
    </source>
</reference>
<dbReference type="SUPFAM" id="SSF53474">
    <property type="entry name" value="alpha/beta-Hydrolases"/>
    <property type="match status" value="1"/>
</dbReference>
<evidence type="ECO:0000256" key="2">
    <source>
        <dbReference type="ARBA" id="ARBA00022801"/>
    </source>
</evidence>
<dbReference type="InterPro" id="IPR051601">
    <property type="entry name" value="Serine_prot/Carboxylest_S33"/>
</dbReference>
<gene>
    <name evidence="6" type="ORF">CD943_13245</name>
</gene>
<evidence type="ECO:0000256" key="3">
    <source>
        <dbReference type="SAM" id="SignalP"/>
    </source>
</evidence>
<dbReference type="PROSITE" id="PS51318">
    <property type="entry name" value="TAT"/>
    <property type="match status" value="1"/>
</dbReference>
<dbReference type="GO" id="GO:0006508">
    <property type="term" value="P:proteolysis"/>
    <property type="evidence" value="ECO:0007669"/>
    <property type="project" value="InterPro"/>
</dbReference>
<evidence type="ECO:0000256" key="1">
    <source>
        <dbReference type="ARBA" id="ARBA00010088"/>
    </source>
</evidence>
<dbReference type="EMBL" id="CP021995">
    <property type="protein sequence ID" value="ASD28581.1"/>
    <property type="molecule type" value="Genomic_DNA"/>
</dbReference>
<reference evidence="6 7" key="1">
    <citation type="submission" date="2017-06" db="EMBL/GenBank/DDBJ databases">
        <title>Biodegradation of gentamicin by bacterial consortia AMQD4 in synthetic medium and raw gentamicin sewage.</title>
        <authorList>
            <person name="Chang H."/>
            <person name="Feng Y."/>
            <person name="Li Z."/>
            <person name="Xue J."/>
            <person name="Cheng D."/>
        </authorList>
    </citation>
    <scope>NUCLEOTIDE SEQUENCE [LARGE SCALE GENOMIC DNA]</scope>
    <source>
        <strain evidence="6 7">BZC3</strain>
    </source>
</reference>
<dbReference type="InterPro" id="IPR002410">
    <property type="entry name" value="Peptidase_S33"/>
</dbReference>
<dbReference type="AlphaFoldDB" id="A0A1Z3M291"/>
<feature type="chain" id="PRO_5012825654" evidence="3">
    <location>
        <begin position="32"/>
        <end position="485"/>
    </location>
</feature>
<keyword evidence="2 6" id="KW-0378">Hydrolase</keyword>
<feature type="domain" description="Peptidase S33 tripeptidyl aminopeptidase-like C-terminal" evidence="5">
    <location>
        <begin position="409"/>
        <end position="465"/>
    </location>
</feature>
<evidence type="ECO:0000313" key="6">
    <source>
        <dbReference type="EMBL" id="ASD28581.1"/>
    </source>
</evidence>
<comment type="similarity">
    <text evidence="1">Belongs to the peptidase S33 family.</text>
</comment>
<dbReference type="Pfam" id="PF00561">
    <property type="entry name" value="Abhydrolase_1"/>
    <property type="match status" value="1"/>
</dbReference>
<protein>
    <submittedName>
        <fullName evidence="6">Alpha/beta hydrolase</fullName>
    </submittedName>
</protein>
<evidence type="ECO:0000259" key="5">
    <source>
        <dbReference type="Pfam" id="PF08386"/>
    </source>
</evidence>
<dbReference type="Pfam" id="PF08386">
    <property type="entry name" value="Abhydrolase_4"/>
    <property type="match status" value="1"/>
</dbReference>
<dbReference type="GO" id="GO:0008233">
    <property type="term" value="F:peptidase activity"/>
    <property type="evidence" value="ECO:0007669"/>
    <property type="project" value="InterPro"/>
</dbReference>
<keyword evidence="3" id="KW-0732">Signal</keyword>
<dbReference type="Gene3D" id="3.40.50.1820">
    <property type="entry name" value="alpha/beta hydrolase"/>
    <property type="match status" value="1"/>
</dbReference>
<dbReference type="InterPro" id="IPR013595">
    <property type="entry name" value="Pept_S33_TAP-like_C"/>
</dbReference>
<name>A0A1Z3M291_BREDI</name>
<accession>A0A1Z3M291</accession>
<proteinExistence type="inferred from homology"/>
<dbReference type="RefSeq" id="WP_088412115.1">
    <property type="nucleotide sequence ID" value="NZ_CP021995.1"/>
</dbReference>
<dbReference type="InterPro" id="IPR000073">
    <property type="entry name" value="AB_hydrolase_1"/>
</dbReference>
<dbReference type="PRINTS" id="PR00793">
    <property type="entry name" value="PROAMNOPTASE"/>
</dbReference>
<sequence length="485" mass="52391">MTHTFLNRRSILAAASLALPGLALLSNTVRAQEAQPEAGPFRFKAGNGEEVDAERGFFEVPEDRRNPGSRRIRIGYVRFASTSKDPGPPIIYLAGGPGGSGPRTAMGPRFPIFMALREVADVIALDQRGVGLSSHIPDRASTTPFPAMTHAGVTAWYREEMQKAWIDWTRAGVAMTGYNTEQNADDIEDLRRHLGVEKVNLWGISYGTHLALSVLKRHPNSIGRVAMASLEGQDQTIKRPAHIDLFLDRVDHLMGQDADVRATIPNMPALMRRVHERLEADPATVAFAGENGPVDVKVGGFGVQLLASALVANPPQLAMLPGIYLALDAGKTDILASIIPPPHRYFRISGMSEAMDMASGVSPARLALISQEAKTAVLGDAFNMPMPHLLNAIPGVDLGDDFRAPIRIETPAMLVAGSLDGRTPLEEQAEVIAQFQNKTQVLVENAGHNVFEAHPEVQSLLVKFFSGAPVGDTRLTLPPPTFPIS</sequence>
<dbReference type="Proteomes" id="UP000197024">
    <property type="component" value="Chromosome"/>
</dbReference>
<evidence type="ECO:0000313" key="7">
    <source>
        <dbReference type="Proteomes" id="UP000197024"/>
    </source>
</evidence>
<evidence type="ECO:0000259" key="4">
    <source>
        <dbReference type="Pfam" id="PF00561"/>
    </source>
</evidence>
<feature type="signal peptide" evidence="3">
    <location>
        <begin position="1"/>
        <end position="31"/>
    </location>
</feature>
<dbReference type="InterPro" id="IPR006311">
    <property type="entry name" value="TAT_signal"/>
</dbReference>
<feature type="domain" description="AB hydrolase-1" evidence="4">
    <location>
        <begin position="88"/>
        <end position="237"/>
    </location>
</feature>
<organism evidence="6 7">
    <name type="scientific">Brevundimonas diminuta</name>
    <name type="common">Pseudomonas diminuta</name>
    <dbReference type="NCBI Taxonomy" id="293"/>
    <lineage>
        <taxon>Bacteria</taxon>
        <taxon>Pseudomonadati</taxon>
        <taxon>Pseudomonadota</taxon>
        <taxon>Alphaproteobacteria</taxon>
        <taxon>Caulobacterales</taxon>
        <taxon>Caulobacteraceae</taxon>
        <taxon>Brevundimonas</taxon>
    </lineage>
</organism>